<dbReference type="EMBL" id="NAJM01000006">
    <property type="protein sequence ID" value="RVX73763.1"/>
    <property type="molecule type" value="Genomic_DNA"/>
</dbReference>
<dbReference type="AlphaFoldDB" id="A0A438ND91"/>
<gene>
    <name evidence="2" type="ORF">B0A52_02653</name>
</gene>
<evidence type="ECO:0000313" key="3">
    <source>
        <dbReference type="Proteomes" id="UP000288859"/>
    </source>
</evidence>
<dbReference type="VEuPathDB" id="FungiDB:PV10_02554"/>
<dbReference type="OrthoDB" id="408373at2759"/>
<sequence length="311" mass="34235">MDIALRYTVSQDGTKLAYYQLGTGPGIIIVHGAMQSGLSHSELALALAKDYTCYLPDRRGRGKSGPSGQTYCLQREIEDIEAIHTTTGARYLFGVSSGALIVLRSALVAHPSHFDGVAIFEPPWWPDTLIEESTSWVARYEDEINRGEIAEALTTAMLGVKMGPPLFQSKYFPRPVLTLLSRLMIKADKSSQSKKLAMTTQQDIMSDRPTFEDLAYTLRNDIKITSEMSGDKNFDLLSGVEVETLILGASRSPEYLKNSVRILEKIIPHASFVEFQGYDHGMTGNKSHHGSPQVVASELLKFFISPGATAT</sequence>
<organism evidence="2 3">
    <name type="scientific">Exophiala mesophila</name>
    <name type="common">Black yeast-like fungus</name>
    <dbReference type="NCBI Taxonomy" id="212818"/>
    <lineage>
        <taxon>Eukaryota</taxon>
        <taxon>Fungi</taxon>
        <taxon>Dikarya</taxon>
        <taxon>Ascomycota</taxon>
        <taxon>Pezizomycotina</taxon>
        <taxon>Eurotiomycetes</taxon>
        <taxon>Chaetothyriomycetidae</taxon>
        <taxon>Chaetothyriales</taxon>
        <taxon>Herpotrichiellaceae</taxon>
        <taxon>Exophiala</taxon>
    </lineage>
</organism>
<dbReference type="Pfam" id="PF00561">
    <property type="entry name" value="Abhydrolase_1"/>
    <property type="match status" value="1"/>
</dbReference>
<evidence type="ECO:0000313" key="2">
    <source>
        <dbReference type="EMBL" id="RVX73763.1"/>
    </source>
</evidence>
<dbReference type="InterPro" id="IPR050228">
    <property type="entry name" value="Carboxylesterase_BioH"/>
</dbReference>
<name>A0A438ND91_EXOME</name>
<accession>A0A438ND91</accession>
<comment type="caution">
    <text evidence="2">The sequence shown here is derived from an EMBL/GenBank/DDBJ whole genome shotgun (WGS) entry which is preliminary data.</text>
</comment>
<dbReference type="InterPro" id="IPR000073">
    <property type="entry name" value="AB_hydrolase_1"/>
</dbReference>
<proteinExistence type="predicted"/>
<feature type="domain" description="AB hydrolase-1" evidence="1">
    <location>
        <begin position="27"/>
        <end position="280"/>
    </location>
</feature>
<dbReference type="Proteomes" id="UP000288859">
    <property type="component" value="Unassembled WGS sequence"/>
</dbReference>
<dbReference type="InterPro" id="IPR029058">
    <property type="entry name" value="AB_hydrolase_fold"/>
</dbReference>
<reference evidence="2 3" key="1">
    <citation type="submission" date="2017-03" db="EMBL/GenBank/DDBJ databases">
        <title>Genomes of endolithic fungi from Antarctica.</title>
        <authorList>
            <person name="Coleine C."/>
            <person name="Masonjones S."/>
            <person name="Stajich J.E."/>
        </authorList>
    </citation>
    <scope>NUCLEOTIDE SEQUENCE [LARGE SCALE GENOMIC DNA]</scope>
    <source>
        <strain evidence="2 3">CCFEE 6314</strain>
    </source>
</reference>
<dbReference type="SUPFAM" id="SSF53474">
    <property type="entry name" value="alpha/beta-Hydrolases"/>
    <property type="match status" value="1"/>
</dbReference>
<dbReference type="PANTHER" id="PTHR43194">
    <property type="entry name" value="HYDROLASE ALPHA/BETA FOLD FAMILY"/>
    <property type="match status" value="1"/>
</dbReference>
<evidence type="ECO:0000259" key="1">
    <source>
        <dbReference type="Pfam" id="PF00561"/>
    </source>
</evidence>
<dbReference type="PANTHER" id="PTHR43194:SF2">
    <property type="entry name" value="PEROXISOMAL MEMBRANE PROTEIN LPX1"/>
    <property type="match status" value="1"/>
</dbReference>
<dbReference type="Gene3D" id="3.40.50.1820">
    <property type="entry name" value="alpha/beta hydrolase"/>
    <property type="match status" value="1"/>
</dbReference>
<protein>
    <recommendedName>
        <fullName evidence="1">AB hydrolase-1 domain-containing protein</fullName>
    </recommendedName>
</protein>